<evidence type="ECO:0000256" key="2">
    <source>
        <dbReference type="ARBA" id="ARBA00022448"/>
    </source>
</evidence>
<dbReference type="GO" id="GO:0015079">
    <property type="term" value="F:potassium ion transmembrane transporter activity"/>
    <property type="evidence" value="ECO:0007669"/>
    <property type="project" value="InterPro"/>
</dbReference>
<dbReference type="InterPro" id="IPR006036">
    <property type="entry name" value="K_uptake_TrkA"/>
</dbReference>
<dbReference type="PRINTS" id="PR00335">
    <property type="entry name" value="KUPTAKETRKA"/>
</dbReference>
<name>A0A832UTS7_9ARCH</name>
<dbReference type="SUPFAM" id="SSF116726">
    <property type="entry name" value="TrkA C-terminal domain-like"/>
    <property type="match status" value="1"/>
</dbReference>
<protein>
    <submittedName>
        <fullName evidence="9">NAD-binding protein</fullName>
    </submittedName>
</protein>
<dbReference type="InterPro" id="IPR036721">
    <property type="entry name" value="RCK_C_sf"/>
</dbReference>
<dbReference type="InterPro" id="IPR003148">
    <property type="entry name" value="RCK_N"/>
</dbReference>
<dbReference type="SUPFAM" id="SSF51735">
    <property type="entry name" value="NAD(P)-binding Rossmann-fold domains"/>
    <property type="match status" value="1"/>
</dbReference>
<evidence type="ECO:0000256" key="4">
    <source>
        <dbReference type="ARBA" id="ARBA00022958"/>
    </source>
</evidence>
<reference evidence="9 10" key="1">
    <citation type="journal article" name="Nat. Commun.">
        <title>Undinarchaeota illuminate DPANN phylogeny and the impact of gene transfer on archaeal evolution.</title>
        <authorList>
            <person name="Dombrowski N."/>
            <person name="Williams T.A."/>
            <person name="Sun J."/>
            <person name="Woodcroft B.J."/>
            <person name="Lee J.H."/>
            <person name="Minh B.Q."/>
            <person name="Rinke C."/>
            <person name="Spang A."/>
        </authorList>
    </citation>
    <scope>NUCLEOTIDE SEQUENCE [LARGE SCALE GENOMIC DNA]</scope>
    <source>
        <strain evidence="9">MAG_bin17</strain>
    </source>
</reference>
<keyword evidence="5" id="KW-0520">NAD</keyword>
<dbReference type="AlphaFoldDB" id="A0A832UTS7"/>
<dbReference type="PANTHER" id="PTHR43833">
    <property type="entry name" value="POTASSIUM CHANNEL PROTEIN 2-RELATED-RELATED"/>
    <property type="match status" value="1"/>
</dbReference>
<dbReference type="Pfam" id="PF02254">
    <property type="entry name" value="TrkA_N"/>
    <property type="match status" value="1"/>
</dbReference>
<sequence>MYIIIAGGGNSGEALAKTLVKEKEDVVLIESDKDKAEKLSEELDALIICGDSTNIDILKDAGISKADAVVAMTGDDKANLMICEIANQANVKRVLARINEPENEALFIQAGVESAISSTNSIVTDFKNVLRGKSSKTVATLAAGAIELIEIYIGDNSKIVGKTVSNVGIDKNVAKISSIERSGEIIIADDTRIINKGDILGVIAKSSSAKKIVEHFEKK</sequence>
<dbReference type="Gene3D" id="3.40.50.720">
    <property type="entry name" value="NAD(P)-binding Rossmann-like Domain"/>
    <property type="match status" value="1"/>
</dbReference>
<dbReference type="PROSITE" id="PS51201">
    <property type="entry name" value="RCK_N"/>
    <property type="match status" value="1"/>
</dbReference>
<keyword evidence="4" id="KW-0630">Potassium</keyword>
<keyword evidence="6" id="KW-0406">Ion transport</keyword>
<dbReference type="Proteomes" id="UP000604391">
    <property type="component" value="Unassembled WGS sequence"/>
</dbReference>
<feature type="domain" description="RCK C-terminal" evidence="8">
    <location>
        <begin position="136"/>
        <end position="219"/>
    </location>
</feature>
<evidence type="ECO:0000259" key="7">
    <source>
        <dbReference type="PROSITE" id="PS51201"/>
    </source>
</evidence>
<evidence type="ECO:0000256" key="5">
    <source>
        <dbReference type="ARBA" id="ARBA00023027"/>
    </source>
</evidence>
<keyword evidence="10" id="KW-1185">Reference proteome</keyword>
<evidence type="ECO:0000256" key="6">
    <source>
        <dbReference type="ARBA" id="ARBA00023065"/>
    </source>
</evidence>
<keyword evidence="2" id="KW-0813">Transport</keyword>
<dbReference type="InterPro" id="IPR006037">
    <property type="entry name" value="RCK_C"/>
</dbReference>
<dbReference type="PANTHER" id="PTHR43833:SF5">
    <property type="entry name" value="TRK SYSTEM POTASSIUM UPTAKE PROTEIN TRKA"/>
    <property type="match status" value="1"/>
</dbReference>
<evidence type="ECO:0000256" key="3">
    <source>
        <dbReference type="ARBA" id="ARBA00022538"/>
    </source>
</evidence>
<proteinExistence type="predicted"/>
<dbReference type="InterPro" id="IPR050721">
    <property type="entry name" value="Trk_Ktr_HKT_K-transport"/>
</dbReference>
<comment type="caution">
    <text evidence="9">The sequence shown here is derived from an EMBL/GenBank/DDBJ whole genome shotgun (WGS) entry which is preliminary data.</text>
</comment>
<dbReference type="Pfam" id="PF02080">
    <property type="entry name" value="TrkA_C"/>
    <property type="match status" value="1"/>
</dbReference>
<dbReference type="Gene3D" id="3.30.70.1450">
    <property type="entry name" value="Regulator of K+ conductance, C-terminal domain"/>
    <property type="match status" value="1"/>
</dbReference>
<evidence type="ECO:0000313" key="9">
    <source>
        <dbReference type="EMBL" id="HIJ99604.1"/>
    </source>
</evidence>
<gene>
    <name evidence="9" type="ORF">H1011_02155</name>
</gene>
<keyword evidence="3" id="KW-0633">Potassium transport</keyword>
<comment type="function">
    <text evidence="1">Part of a potassium transport system.</text>
</comment>
<accession>A0A832UTS7</accession>
<evidence type="ECO:0000259" key="8">
    <source>
        <dbReference type="PROSITE" id="PS51202"/>
    </source>
</evidence>
<evidence type="ECO:0000313" key="10">
    <source>
        <dbReference type="Proteomes" id="UP000604391"/>
    </source>
</evidence>
<dbReference type="EMBL" id="DVAD01000013">
    <property type="protein sequence ID" value="HIJ99604.1"/>
    <property type="molecule type" value="Genomic_DNA"/>
</dbReference>
<evidence type="ECO:0000256" key="1">
    <source>
        <dbReference type="ARBA" id="ARBA00003660"/>
    </source>
</evidence>
<organism evidence="9 10">
    <name type="scientific">Candidatus Undinarchaeum marinum</name>
    <dbReference type="NCBI Taxonomy" id="2756141"/>
    <lineage>
        <taxon>Archaea</taxon>
        <taxon>Candidatus Undinarchaeota</taxon>
        <taxon>Candidatus Undinarchaeia</taxon>
        <taxon>Candidatus Undinarchaeales</taxon>
        <taxon>Candidatus Undinarchaeaceae</taxon>
        <taxon>Candidatus Undinarchaeum</taxon>
    </lineage>
</organism>
<dbReference type="InterPro" id="IPR036291">
    <property type="entry name" value="NAD(P)-bd_dom_sf"/>
</dbReference>
<feature type="domain" description="RCK N-terminal" evidence="7">
    <location>
        <begin position="1"/>
        <end position="116"/>
    </location>
</feature>
<dbReference type="PROSITE" id="PS51202">
    <property type="entry name" value="RCK_C"/>
    <property type="match status" value="1"/>
</dbReference>
<dbReference type="GO" id="GO:0005886">
    <property type="term" value="C:plasma membrane"/>
    <property type="evidence" value="ECO:0007669"/>
    <property type="project" value="InterPro"/>
</dbReference>